<dbReference type="RefSeq" id="WP_408169221.1">
    <property type="nucleotide sequence ID" value="NZ_JAQQFR010000011.1"/>
</dbReference>
<proteinExistence type="predicted"/>
<gene>
    <name evidence="2" type="ORF">PQR63_17265</name>
</gene>
<dbReference type="InterPro" id="IPR036777">
    <property type="entry name" value="Channel_Tsx-like_sf"/>
</dbReference>
<keyword evidence="2" id="KW-0261">Viral envelope protein</keyword>
<dbReference type="EMBL" id="JAQQFR010000011">
    <property type="protein sequence ID" value="MFL9880154.1"/>
    <property type="molecule type" value="Genomic_DNA"/>
</dbReference>
<name>A0ABW8ZE15_9BURK</name>
<feature type="signal peptide" evidence="1">
    <location>
        <begin position="1"/>
        <end position="27"/>
    </location>
</feature>
<reference evidence="2 3" key="1">
    <citation type="journal article" date="2024" name="Chem. Sci.">
        <title>Discovery of megapolipeptins by genome mining of a Burkholderiales bacteria collection.</title>
        <authorList>
            <person name="Paulo B.S."/>
            <person name="Recchia M.J.J."/>
            <person name="Lee S."/>
            <person name="Fergusson C.H."/>
            <person name="Romanowski S.B."/>
            <person name="Hernandez A."/>
            <person name="Krull N."/>
            <person name="Liu D.Y."/>
            <person name="Cavanagh H."/>
            <person name="Bos A."/>
            <person name="Gray C.A."/>
            <person name="Murphy B.T."/>
            <person name="Linington R.G."/>
            <person name="Eustaquio A.S."/>
        </authorList>
    </citation>
    <scope>NUCLEOTIDE SEQUENCE [LARGE SCALE GENOMIC DNA]</scope>
    <source>
        <strain evidence="2 3">RL21-008-BIB-B</strain>
    </source>
</reference>
<sequence length="278" mass="30403">MKKSAMGMCLTTAALAVSALGSMSANAADWADNSIGIRYGTQFAEPFNSQDIAKKIVNFTHASGYKYGTNYLNVDLLMSDSKDNESQEAYIVYRHTLDIGKVAGKDLSFGPARGFGLTAGFDWNTKNDPGYSSRKRMIVAGPTVMLDVPGFLNISLLALWESNQPLNNGVRMSSRYSYDTHPMLNAAWGIPFGMSGFAFEGYVNYIAAKGKNEFGGGTAPELNFDGQIMYDVGTPLGMGKNTFRVGVEYQYWRNKFGNPSNVPGSLAKTPMLRAEYHF</sequence>
<dbReference type="SUPFAM" id="SSF111364">
    <property type="entry name" value="Tsx-like channel"/>
    <property type="match status" value="1"/>
</dbReference>
<organism evidence="2 3">
    <name type="scientific">Herbaspirillum rhizosphaerae</name>
    <dbReference type="NCBI Taxonomy" id="346179"/>
    <lineage>
        <taxon>Bacteria</taxon>
        <taxon>Pseudomonadati</taxon>
        <taxon>Pseudomonadota</taxon>
        <taxon>Betaproteobacteria</taxon>
        <taxon>Burkholderiales</taxon>
        <taxon>Oxalobacteraceae</taxon>
        <taxon>Herbaspirillum</taxon>
    </lineage>
</organism>
<feature type="chain" id="PRO_5046874927" evidence="1">
    <location>
        <begin position="28"/>
        <end position="278"/>
    </location>
</feature>
<protein>
    <submittedName>
        <fullName evidence="2">Outer envelope protein</fullName>
    </submittedName>
</protein>
<evidence type="ECO:0000256" key="1">
    <source>
        <dbReference type="SAM" id="SignalP"/>
    </source>
</evidence>
<dbReference type="Proteomes" id="UP001629214">
    <property type="component" value="Unassembled WGS sequence"/>
</dbReference>
<evidence type="ECO:0000313" key="3">
    <source>
        <dbReference type="Proteomes" id="UP001629214"/>
    </source>
</evidence>
<evidence type="ECO:0000313" key="2">
    <source>
        <dbReference type="EMBL" id="MFL9880154.1"/>
    </source>
</evidence>
<keyword evidence="3" id="KW-1185">Reference proteome</keyword>
<keyword evidence="2" id="KW-0946">Virion</keyword>
<dbReference type="Gene3D" id="2.40.230.20">
    <property type="entry name" value="Nucleoside-specific channel-forming protein, Tsx-like"/>
    <property type="match status" value="1"/>
</dbReference>
<keyword evidence="1" id="KW-0732">Signal</keyword>
<accession>A0ABW8ZE15</accession>
<comment type="caution">
    <text evidence="2">The sequence shown here is derived from an EMBL/GenBank/DDBJ whole genome shotgun (WGS) entry which is preliminary data.</text>
</comment>